<dbReference type="Proteomes" id="UP000807342">
    <property type="component" value="Unassembled WGS sequence"/>
</dbReference>
<sequence>MNFRNSSRASASRTPRARHLLGSSHWNSIPTEEHTKRRFISSTTLSSLGLDKNFNSELIIVMVDTLFGYVRVGFDEKATAPPIPNFMLLFSPVKSMKISLLPIGIRSTPFCVAFNSHLIYRPPFRGATRSYARSREYGIPTVLSLQHTSSPVSIPQGSSSTNKDSLQDLSACG</sequence>
<dbReference type="EMBL" id="MU151078">
    <property type="protein sequence ID" value="KAF9451910.1"/>
    <property type="molecule type" value="Genomic_DNA"/>
</dbReference>
<name>A0A9P5XLT3_9AGAR</name>
<organism evidence="2 3">
    <name type="scientific">Macrolepiota fuliginosa MF-IS2</name>
    <dbReference type="NCBI Taxonomy" id="1400762"/>
    <lineage>
        <taxon>Eukaryota</taxon>
        <taxon>Fungi</taxon>
        <taxon>Dikarya</taxon>
        <taxon>Basidiomycota</taxon>
        <taxon>Agaricomycotina</taxon>
        <taxon>Agaricomycetes</taxon>
        <taxon>Agaricomycetidae</taxon>
        <taxon>Agaricales</taxon>
        <taxon>Agaricineae</taxon>
        <taxon>Agaricaceae</taxon>
        <taxon>Macrolepiota</taxon>
    </lineage>
</organism>
<feature type="compositionally biased region" description="Low complexity" evidence="1">
    <location>
        <begin position="149"/>
        <end position="160"/>
    </location>
</feature>
<evidence type="ECO:0000313" key="2">
    <source>
        <dbReference type="EMBL" id="KAF9451910.1"/>
    </source>
</evidence>
<gene>
    <name evidence="2" type="ORF">P691DRAFT_806293</name>
</gene>
<accession>A0A9P5XLT3</accession>
<protein>
    <submittedName>
        <fullName evidence="2">Uncharacterized protein</fullName>
    </submittedName>
</protein>
<proteinExistence type="predicted"/>
<keyword evidence="3" id="KW-1185">Reference proteome</keyword>
<evidence type="ECO:0000256" key="1">
    <source>
        <dbReference type="SAM" id="MobiDB-lite"/>
    </source>
</evidence>
<reference evidence="2" key="1">
    <citation type="submission" date="2020-11" db="EMBL/GenBank/DDBJ databases">
        <authorList>
            <consortium name="DOE Joint Genome Institute"/>
            <person name="Ahrendt S."/>
            <person name="Riley R."/>
            <person name="Andreopoulos W."/>
            <person name="Labutti K."/>
            <person name="Pangilinan J."/>
            <person name="Ruiz-Duenas F.J."/>
            <person name="Barrasa J.M."/>
            <person name="Sanchez-Garcia M."/>
            <person name="Camarero S."/>
            <person name="Miyauchi S."/>
            <person name="Serrano A."/>
            <person name="Linde D."/>
            <person name="Babiker R."/>
            <person name="Drula E."/>
            <person name="Ayuso-Fernandez I."/>
            <person name="Pacheco R."/>
            <person name="Padilla G."/>
            <person name="Ferreira P."/>
            <person name="Barriuso J."/>
            <person name="Kellner H."/>
            <person name="Castanera R."/>
            <person name="Alfaro M."/>
            <person name="Ramirez L."/>
            <person name="Pisabarro A.G."/>
            <person name="Kuo A."/>
            <person name="Tritt A."/>
            <person name="Lipzen A."/>
            <person name="He G."/>
            <person name="Yan M."/>
            <person name="Ng V."/>
            <person name="Cullen D."/>
            <person name="Martin F."/>
            <person name="Rosso M.-N."/>
            <person name="Henrissat B."/>
            <person name="Hibbett D."/>
            <person name="Martinez A.T."/>
            <person name="Grigoriev I.V."/>
        </authorList>
    </citation>
    <scope>NUCLEOTIDE SEQUENCE</scope>
    <source>
        <strain evidence="2">MF-IS2</strain>
    </source>
</reference>
<feature type="compositionally biased region" description="Polar residues" evidence="1">
    <location>
        <begin position="161"/>
        <end position="173"/>
    </location>
</feature>
<evidence type="ECO:0000313" key="3">
    <source>
        <dbReference type="Proteomes" id="UP000807342"/>
    </source>
</evidence>
<dbReference type="AlphaFoldDB" id="A0A9P5XLT3"/>
<comment type="caution">
    <text evidence="2">The sequence shown here is derived from an EMBL/GenBank/DDBJ whole genome shotgun (WGS) entry which is preliminary data.</text>
</comment>
<feature type="region of interest" description="Disordered" evidence="1">
    <location>
        <begin position="148"/>
        <end position="173"/>
    </location>
</feature>